<protein>
    <recommendedName>
        <fullName evidence="3">PH domain-containing protein</fullName>
    </recommendedName>
</protein>
<sequence length="96" mass="11256">MENNLLATQPITHIEQKIGAIEKHTVKYDTDMQLFYDRIDIDGHSYPIEKVFDISYRYQPNEVGFLYLHTAQGVRSFFISSNPEPFIAAFREVEQK</sequence>
<evidence type="ECO:0000313" key="2">
    <source>
        <dbReference type="Proteomes" id="UP000568839"/>
    </source>
</evidence>
<dbReference type="RefSeq" id="WP_184403368.1">
    <property type="nucleotide sequence ID" value="NZ_JACHHJ010000001.1"/>
</dbReference>
<evidence type="ECO:0008006" key="3">
    <source>
        <dbReference type="Google" id="ProtNLM"/>
    </source>
</evidence>
<comment type="caution">
    <text evidence="1">The sequence shown here is derived from an EMBL/GenBank/DDBJ whole genome shotgun (WGS) entry which is preliminary data.</text>
</comment>
<dbReference type="EMBL" id="JACHHJ010000001">
    <property type="protein sequence ID" value="MBB6449495.1"/>
    <property type="molecule type" value="Genomic_DNA"/>
</dbReference>
<dbReference type="Proteomes" id="UP000568839">
    <property type="component" value="Unassembled WGS sequence"/>
</dbReference>
<proteinExistence type="predicted"/>
<keyword evidence="2" id="KW-1185">Reference proteome</keyword>
<reference evidence="1 2" key="1">
    <citation type="submission" date="2020-08" db="EMBL/GenBank/DDBJ databases">
        <title>Genomic Encyclopedia of Type Strains, Phase IV (KMG-IV): sequencing the most valuable type-strain genomes for metagenomic binning, comparative biology and taxonomic classification.</title>
        <authorList>
            <person name="Goeker M."/>
        </authorList>
    </citation>
    <scope>NUCLEOTIDE SEQUENCE [LARGE SCALE GENOMIC DNA]</scope>
    <source>
        <strain evidence="1 2">DSM 21769</strain>
    </source>
</reference>
<dbReference type="AlphaFoldDB" id="A0A841PYX8"/>
<evidence type="ECO:0000313" key="1">
    <source>
        <dbReference type="EMBL" id="MBB6449495.1"/>
    </source>
</evidence>
<name>A0A841PYX8_9BACL</name>
<accession>A0A841PYX8</accession>
<gene>
    <name evidence="1" type="ORF">HNR44_001444</name>
</gene>
<organism evidence="1 2">
    <name type="scientific">Geomicrobium halophilum</name>
    <dbReference type="NCBI Taxonomy" id="549000"/>
    <lineage>
        <taxon>Bacteria</taxon>
        <taxon>Bacillati</taxon>
        <taxon>Bacillota</taxon>
        <taxon>Bacilli</taxon>
        <taxon>Bacillales</taxon>
        <taxon>Geomicrobium</taxon>
    </lineage>
</organism>